<name>A0ABR2Y2T8_9PEZI</name>
<dbReference type="Pfam" id="PF00561">
    <property type="entry name" value="Abhydrolase_1"/>
    <property type="match status" value="1"/>
</dbReference>
<sequence>MPLSKSWPLAIQFPVPACIRRGSSYAATTHRHVSAITTDADSTTNWHPDRYDQTVSLPDGRTLGFAEAGCPTGYPLFYFHGFPSSRLEARGLEEIGQRHNIRIIATDRPGYGLSSFQPNRRITDWPTDIKFLAKHLGIERFAVLGGSGGGPYALSCAHALPRESLSATGLLASAASWESGYYDVPLSAGLTSWAATYFPSPLCWLMDISLGLLRRTLDTNAGKKFLDSLIAKAAATVDKKVEATDHQETIDERRNRALQVAFEAFAHGSRGVVQEAYLLAHPYGFRFEDMRSNKIHIWHGVKDVNSPIRMVRWMNDRLPNSELHEFEHETHFTIVKHLEAMVTTLIPEDEIKAYREDRNNEA</sequence>
<dbReference type="Gene3D" id="3.40.50.1820">
    <property type="entry name" value="alpha/beta hydrolase"/>
    <property type="match status" value="1"/>
</dbReference>
<protein>
    <recommendedName>
        <fullName evidence="1">AB hydrolase-1 domain-containing protein</fullName>
    </recommendedName>
</protein>
<dbReference type="InterPro" id="IPR000073">
    <property type="entry name" value="AB_hydrolase_1"/>
</dbReference>
<dbReference type="PANTHER" id="PTHR45763:SF46">
    <property type="entry name" value="AB HYDROLASE-1 DOMAIN-CONTAINING PROTEIN"/>
    <property type="match status" value="1"/>
</dbReference>
<comment type="caution">
    <text evidence="2">The sequence shown here is derived from an EMBL/GenBank/DDBJ whole genome shotgun (WGS) entry which is preliminary data.</text>
</comment>
<dbReference type="SUPFAM" id="SSF53474">
    <property type="entry name" value="alpha/beta-Hydrolases"/>
    <property type="match status" value="1"/>
</dbReference>
<evidence type="ECO:0000259" key="1">
    <source>
        <dbReference type="Pfam" id="PF00561"/>
    </source>
</evidence>
<dbReference type="InterPro" id="IPR029058">
    <property type="entry name" value="AB_hydrolase_fold"/>
</dbReference>
<feature type="domain" description="AB hydrolase-1" evidence="1">
    <location>
        <begin position="74"/>
        <end position="334"/>
    </location>
</feature>
<evidence type="ECO:0000313" key="3">
    <source>
        <dbReference type="Proteomes" id="UP001465668"/>
    </source>
</evidence>
<dbReference type="EMBL" id="JARVKM010000006">
    <property type="protein sequence ID" value="KAK9780395.1"/>
    <property type="molecule type" value="Genomic_DNA"/>
</dbReference>
<organism evidence="2 3">
    <name type="scientific">Seiridium cardinale</name>
    <dbReference type="NCBI Taxonomy" id="138064"/>
    <lineage>
        <taxon>Eukaryota</taxon>
        <taxon>Fungi</taxon>
        <taxon>Dikarya</taxon>
        <taxon>Ascomycota</taxon>
        <taxon>Pezizomycotina</taxon>
        <taxon>Sordariomycetes</taxon>
        <taxon>Xylariomycetidae</taxon>
        <taxon>Amphisphaeriales</taxon>
        <taxon>Sporocadaceae</taxon>
        <taxon>Seiridium</taxon>
    </lineage>
</organism>
<proteinExistence type="predicted"/>
<reference evidence="2 3" key="1">
    <citation type="submission" date="2024-02" db="EMBL/GenBank/DDBJ databases">
        <title>First draft genome assembly of two strains of Seiridium cardinale.</title>
        <authorList>
            <person name="Emiliani G."/>
            <person name="Scali E."/>
        </authorList>
    </citation>
    <scope>NUCLEOTIDE SEQUENCE [LARGE SCALE GENOMIC DNA]</scope>
    <source>
        <strain evidence="2 3">BM-138-000479</strain>
    </source>
</reference>
<keyword evidence="3" id="KW-1185">Reference proteome</keyword>
<dbReference type="PANTHER" id="PTHR45763">
    <property type="entry name" value="HYDROLASE, ALPHA/BETA FOLD FAMILY PROTEIN, EXPRESSED-RELATED"/>
    <property type="match status" value="1"/>
</dbReference>
<evidence type="ECO:0000313" key="2">
    <source>
        <dbReference type="EMBL" id="KAK9780395.1"/>
    </source>
</evidence>
<accession>A0ABR2Y2T8</accession>
<gene>
    <name evidence="2" type="ORF">SCAR479_02510</name>
</gene>
<dbReference type="Proteomes" id="UP001465668">
    <property type="component" value="Unassembled WGS sequence"/>
</dbReference>